<dbReference type="CDD" id="cd00077">
    <property type="entry name" value="HDc"/>
    <property type="match status" value="1"/>
</dbReference>
<dbReference type="Gene3D" id="1.10.3210.10">
    <property type="entry name" value="Hypothetical protein af1432"/>
    <property type="match status" value="1"/>
</dbReference>
<evidence type="ECO:0000313" key="2">
    <source>
        <dbReference type="EMBL" id="OGI79138.1"/>
    </source>
</evidence>
<accession>A0A1F6WB54</accession>
<dbReference type="PROSITE" id="PS51831">
    <property type="entry name" value="HD"/>
    <property type="match status" value="1"/>
</dbReference>
<dbReference type="InterPro" id="IPR051094">
    <property type="entry name" value="Diverse_Catalytic_Enzymes"/>
</dbReference>
<dbReference type="InterPro" id="IPR003607">
    <property type="entry name" value="HD/PDEase_dom"/>
</dbReference>
<dbReference type="PANTHER" id="PTHR35795">
    <property type="entry name" value="SLR1885 PROTEIN"/>
    <property type="match status" value="1"/>
</dbReference>
<reference evidence="2 3" key="1">
    <citation type="journal article" date="2016" name="Nat. Commun.">
        <title>Thousands of microbial genomes shed light on interconnected biogeochemical processes in an aquifer system.</title>
        <authorList>
            <person name="Anantharaman K."/>
            <person name="Brown C.T."/>
            <person name="Hug L.A."/>
            <person name="Sharon I."/>
            <person name="Castelle C.J."/>
            <person name="Probst A.J."/>
            <person name="Thomas B.C."/>
            <person name="Singh A."/>
            <person name="Wilkins M.J."/>
            <person name="Karaoz U."/>
            <person name="Brodie E.L."/>
            <person name="Williams K.H."/>
            <person name="Hubbard S.S."/>
            <person name="Banfield J.F."/>
        </authorList>
    </citation>
    <scope>NUCLEOTIDE SEQUENCE [LARGE SCALE GENOMIC DNA]</scope>
</reference>
<dbReference type="InterPro" id="IPR006674">
    <property type="entry name" value="HD_domain"/>
</dbReference>
<proteinExistence type="predicted"/>
<sequence length="181" mass="20983">MNQELKNKIMEILLKENKKEYVCHIQYVVKIGLELAEENKVDPNIVEIACLLHDIGRDKELPGEHHSQTGKRIAEEILKDSLLSQEQQKKIVQCILAHGFDDTPLSTEEQIVRSADAGSKVEYHEAFMLMCKKITYEERLAWGNKYLQKGFEKISIQSYKEKVEQKYTAINAIYQKILSMI</sequence>
<dbReference type="SUPFAM" id="SSF109604">
    <property type="entry name" value="HD-domain/PDEase-like"/>
    <property type="match status" value="1"/>
</dbReference>
<dbReference type="AlphaFoldDB" id="A0A1F6WB54"/>
<comment type="caution">
    <text evidence="2">The sequence shown here is derived from an EMBL/GenBank/DDBJ whole genome shotgun (WGS) entry which is preliminary data.</text>
</comment>
<gene>
    <name evidence="2" type="ORF">A3F19_00265</name>
</gene>
<dbReference type="EMBL" id="MFUJ01000025">
    <property type="protein sequence ID" value="OGI79138.1"/>
    <property type="molecule type" value="Genomic_DNA"/>
</dbReference>
<dbReference type="Proteomes" id="UP000177052">
    <property type="component" value="Unassembled WGS sequence"/>
</dbReference>
<dbReference type="PANTHER" id="PTHR35795:SF1">
    <property type="entry name" value="BIS(5'-NUCLEOSYL)-TETRAPHOSPHATASE, SYMMETRICAL"/>
    <property type="match status" value="1"/>
</dbReference>
<protein>
    <recommendedName>
        <fullName evidence="1">HD domain-containing protein</fullName>
    </recommendedName>
</protein>
<dbReference type="NCBIfam" id="TIGR00277">
    <property type="entry name" value="HDIG"/>
    <property type="match status" value="1"/>
</dbReference>
<evidence type="ECO:0000259" key="1">
    <source>
        <dbReference type="PROSITE" id="PS51831"/>
    </source>
</evidence>
<name>A0A1F6WB54_9BACT</name>
<dbReference type="InterPro" id="IPR006675">
    <property type="entry name" value="HDIG_dom"/>
</dbReference>
<feature type="domain" description="HD" evidence="1">
    <location>
        <begin position="21"/>
        <end position="121"/>
    </location>
</feature>
<organism evidence="2 3">
    <name type="scientific">Candidatus Nomurabacteria bacterium RIFCSPHIGHO2_12_FULL_37_29</name>
    <dbReference type="NCBI Taxonomy" id="1801759"/>
    <lineage>
        <taxon>Bacteria</taxon>
        <taxon>Candidatus Nomuraibacteriota</taxon>
    </lineage>
</organism>
<evidence type="ECO:0000313" key="3">
    <source>
        <dbReference type="Proteomes" id="UP000177052"/>
    </source>
</evidence>
<dbReference type="Pfam" id="PF01966">
    <property type="entry name" value="HD"/>
    <property type="match status" value="1"/>
</dbReference>